<dbReference type="EMBL" id="CAJPDR010000003">
    <property type="protein sequence ID" value="CAF9904091.1"/>
    <property type="molecule type" value="Genomic_DNA"/>
</dbReference>
<keyword evidence="3" id="KW-1185">Reference proteome</keyword>
<evidence type="ECO:0000313" key="3">
    <source>
        <dbReference type="Proteomes" id="UP000664203"/>
    </source>
</evidence>
<protein>
    <submittedName>
        <fullName evidence="2">Uncharacterized protein</fullName>
    </submittedName>
</protein>
<feature type="compositionally biased region" description="Basic and acidic residues" evidence="1">
    <location>
        <begin position="30"/>
        <end position="46"/>
    </location>
</feature>
<gene>
    <name evidence="2" type="ORF">ALECFALPRED_004840</name>
</gene>
<organism evidence="2 3">
    <name type="scientific">Alectoria fallacina</name>
    <dbReference type="NCBI Taxonomy" id="1903189"/>
    <lineage>
        <taxon>Eukaryota</taxon>
        <taxon>Fungi</taxon>
        <taxon>Dikarya</taxon>
        <taxon>Ascomycota</taxon>
        <taxon>Pezizomycotina</taxon>
        <taxon>Lecanoromycetes</taxon>
        <taxon>OSLEUM clade</taxon>
        <taxon>Lecanoromycetidae</taxon>
        <taxon>Lecanorales</taxon>
        <taxon>Lecanorineae</taxon>
        <taxon>Parmeliaceae</taxon>
        <taxon>Alectoria</taxon>
    </lineage>
</organism>
<comment type="caution">
    <text evidence="2">The sequence shown here is derived from an EMBL/GenBank/DDBJ whole genome shotgun (WGS) entry which is preliminary data.</text>
</comment>
<accession>A0A8H3EBN6</accession>
<evidence type="ECO:0000313" key="2">
    <source>
        <dbReference type="EMBL" id="CAF9904091.1"/>
    </source>
</evidence>
<name>A0A8H3EBN6_9LECA</name>
<reference evidence="2" key="1">
    <citation type="submission" date="2021-03" db="EMBL/GenBank/DDBJ databases">
        <authorList>
            <person name="Tagirdzhanova G."/>
        </authorList>
    </citation>
    <scope>NUCLEOTIDE SEQUENCE</scope>
</reference>
<proteinExistence type="predicted"/>
<dbReference type="AlphaFoldDB" id="A0A8H3EBN6"/>
<feature type="region of interest" description="Disordered" evidence="1">
    <location>
        <begin position="30"/>
        <end position="60"/>
    </location>
</feature>
<dbReference type="Proteomes" id="UP000664203">
    <property type="component" value="Unassembled WGS sequence"/>
</dbReference>
<evidence type="ECO:0000256" key="1">
    <source>
        <dbReference type="SAM" id="MobiDB-lite"/>
    </source>
</evidence>
<dbReference type="OrthoDB" id="10334858at2759"/>
<sequence>MPTQDSSLKPFGGQLKSSQANLADLIKSTAEKDTRMKPWQSAHKDGQATLQDGNQDRGAKVNGKDEYWMAEGSVNASS</sequence>